<proteinExistence type="inferred from homology"/>
<feature type="transmembrane region" description="Helical" evidence="8">
    <location>
        <begin position="302"/>
        <end position="319"/>
    </location>
</feature>
<evidence type="ECO:0000256" key="2">
    <source>
        <dbReference type="ARBA" id="ARBA00007998"/>
    </source>
</evidence>
<keyword evidence="6 8" id="KW-1133">Transmembrane helix</keyword>
<sequence>MIRISNIQLFVLIMVFEVGSTTLFALGIGAKQDAWIVILLSAIVGLALVWVYTQFPKYYPNQNFSEILNDVVGKVIAIPLLLLYGLYFFGQASHNFYEFGLLIKMTALEKTPLIVILYFFIFVMIYILSLGFEVLARTCEILLPYLVGFLVIIYILTLFSGQVDFSSLRPVLGDGLQPILGELHRVIAFPFGEMVVFLMFWHYIDDQKLIRKTALLAVGIAAFLLMISLIVIVSILDSELAANVEVPLLETILTINIAEIITNLDSIAVFIMFIGGFYKTALHFWGFSLAMTWLFNVKSSKWIMGISGLLLPLFSIYRFPGFAQQRWIGEMGLTTILIFSFLPVLLCVIMFMKQRKKS</sequence>
<evidence type="ECO:0000256" key="6">
    <source>
        <dbReference type="ARBA" id="ARBA00022989"/>
    </source>
</evidence>
<dbReference type="PANTHER" id="PTHR34975">
    <property type="entry name" value="SPORE GERMINATION PROTEIN A2"/>
    <property type="match status" value="1"/>
</dbReference>
<evidence type="ECO:0000313" key="9">
    <source>
        <dbReference type="EMBL" id="MFC0469653.1"/>
    </source>
</evidence>
<feature type="transmembrane region" description="Helical" evidence="8">
    <location>
        <begin position="34"/>
        <end position="52"/>
    </location>
</feature>
<feature type="transmembrane region" description="Helical" evidence="8">
    <location>
        <begin position="72"/>
        <end position="93"/>
    </location>
</feature>
<feature type="transmembrane region" description="Helical" evidence="8">
    <location>
        <begin position="183"/>
        <end position="203"/>
    </location>
</feature>
<feature type="transmembrane region" description="Helical" evidence="8">
    <location>
        <begin position="113"/>
        <end position="135"/>
    </location>
</feature>
<keyword evidence="10" id="KW-1185">Reference proteome</keyword>
<dbReference type="InterPro" id="IPR004761">
    <property type="entry name" value="Spore_GerAB"/>
</dbReference>
<feature type="transmembrane region" description="Helical" evidence="8">
    <location>
        <begin position="267"/>
        <end position="295"/>
    </location>
</feature>
<evidence type="ECO:0000256" key="5">
    <source>
        <dbReference type="ARBA" id="ARBA00022692"/>
    </source>
</evidence>
<comment type="caution">
    <text evidence="9">The sequence shown here is derived from an EMBL/GenBank/DDBJ whole genome shotgun (WGS) entry which is preliminary data.</text>
</comment>
<organism evidence="9 10">
    <name type="scientific">Halalkalibacter kiskunsagensis</name>
    <dbReference type="NCBI Taxonomy" id="1548599"/>
    <lineage>
        <taxon>Bacteria</taxon>
        <taxon>Bacillati</taxon>
        <taxon>Bacillota</taxon>
        <taxon>Bacilli</taxon>
        <taxon>Bacillales</taxon>
        <taxon>Bacillaceae</taxon>
        <taxon>Halalkalibacter</taxon>
    </lineage>
</organism>
<comment type="similarity">
    <text evidence="2">Belongs to the amino acid-polyamine-organocation (APC) superfamily. Spore germination protein (SGP) (TC 2.A.3.9) family.</text>
</comment>
<reference evidence="9 10" key="1">
    <citation type="submission" date="2024-09" db="EMBL/GenBank/DDBJ databases">
        <authorList>
            <person name="Sun Q."/>
            <person name="Mori K."/>
        </authorList>
    </citation>
    <scope>NUCLEOTIDE SEQUENCE [LARGE SCALE GENOMIC DNA]</scope>
    <source>
        <strain evidence="9 10">NCAIM B.02610</strain>
    </source>
</reference>
<comment type="subcellular location">
    <subcellularLocation>
        <location evidence="1">Membrane</location>
        <topology evidence="1">Multi-pass membrane protein</topology>
    </subcellularLocation>
</comment>
<dbReference type="Proteomes" id="UP001589838">
    <property type="component" value="Unassembled WGS sequence"/>
</dbReference>
<dbReference type="PANTHER" id="PTHR34975:SF2">
    <property type="entry name" value="SPORE GERMINATION PROTEIN A2"/>
    <property type="match status" value="1"/>
</dbReference>
<dbReference type="RefSeq" id="WP_335962170.1">
    <property type="nucleotide sequence ID" value="NZ_JAXBLX010000025.1"/>
</dbReference>
<accession>A0ABV6K8L3</accession>
<dbReference type="Pfam" id="PF03845">
    <property type="entry name" value="Spore_permease"/>
    <property type="match status" value="1"/>
</dbReference>
<evidence type="ECO:0000256" key="4">
    <source>
        <dbReference type="ARBA" id="ARBA00022544"/>
    </source>
</evidence>
<gene>
    <name evidence="9" type="ORF">ACFFHM_03685</name>
</gene>
<keyword evidence="3" id="KW-0813">Transport</keyword>
<feature type="transmembrane region" description="Helical" evidence="8">
    <location>
        <begin position="7"/>
        <end position="28"/>
    </location>
</feature>
<dbReference type="NCBIfam" id="TIGR00912">
    <property type="entry name" value="2A0309"/>
    <property type="match status" value="1"/>
</dbReference>
<feature type="transmembrane region" description="Helical" evidence="8">
    <location>
        <begin position="142"/>
        <end position="163"/>
    </location>
</feature>
<dbReference type="EMBL" id="JBHLUX010000008">
    <property type="protein sequence ID" value="MFC0469653.1"/>
    <property type="molecule type" value="Genomic_DNA"/>
</dbReference>
<keyword evidence="7 8" id="KW-0472">Membrane</keyword>
<protein>
    <submittedName>
        <fullName evidence="9">GerAB/ArcD/ProY family transporter</fullName>
    </submittedName>
</protein>
<evidence type="ECO:0000256" key="7">
    <source>
        <dbReference type="ARBA" id="ARBA00023136"/>
    </source>
</evidence>
<evidence type="ECO:0000313" key="10">
    <source>
        <dbReference type="Proteomes" id="UP001589838"/>
    </source>
</evidence>
<keyword evidence="5 8" id="KW-0812">Transmembrane</keyword>
<keyword evidence="4" id="KW-0309">Germination</keyword>
<name>A0ABV6K8L3_9BACI</name>
<evidence type="ECO:0000256" key="8">
    <source>
        <dbReference type="SAM" id="Phobius"/>
    </source>
</evidence>
<feature type="transmembrane region" description="Helical" evidence="8">
    <location>
        <begin position="331"/>
        <end position="352"/>
    </location>
</feature>
<evidence type="ECO:0000256" key="1">
    <source>
        <dbReference type="ARBA" id="ARBA00004141"/>
    </source>
</evidence>
<evidence type="ECO:0000256" key="3">
    <source>
        <dbReference type="ARBA" id="ARBA00022448"/>
    </source>
</evidence>
<feature type="transmembrane region" description="Helical" evidence="8">
    <location>
        <begin position="215"/>
        <end position="236"/>
    </location>
</feature>